<evidence type="ECO:0000313" key="2">
    <source>
        <dbReference type="Proteomes" id="UP000187455"/>
    </source>
</evidence>
<sequence>MGTHTLLRPEKIKKAFRHRNKEPIPRNSEKFKICSDDFEMPFELHWKKLYDFCSSTFWMTSAEMTIRPEEHFTFVIENIDFDRETD</sequence>
<name>A0A1R0GZL7_9FUNG</name>
<reference evidence="1 2" key="1">
    <citation type="journal article" date="2016" name="Mol. Biol. Evol.">
        <title>Genome-Wide Survey of Gut Fungi (Harpellales) Reveals the First Horizontally Transferred Ubiquitin Gene from a Mosquito Host.</title>
        <authorList>
            <person name="Wang Y."/>
            <person name="White M.M."/>
            <person name="Kvist S."/>
            <person name="Moncalvo J.M."/>
        </authorList>
    </citation>
    <scope>NUCLEOTIDE SEQUENCE [LARGE SCALE GENOMIC DNA]</scope>
    <source>
        <strain evidence="1 2">ALG-7-W6</strain>
    </source>
</reference>
<comment type="caution">
    <text evidence="1">The sequence shown here is derived from an EMBL/GenBank/DDBJ whole genome shotgun (WGS) entry which is preliminary data.</text>
</comment>
<dbReference type="AlphaFoldDB" id="A0A1R0GZL7"/>
<dbReference type="Proteomes" id="UP000187455">
    <property type="component" value="Unassembled WGS sequence"/>
</dbReference>
<keyword evidence="2" id="KW-1185">Reference proteome</keyword>
<proteinExistence type="predicted"/>
<gene>
    <name evidence="1" type="ORF">AYI68_g3526</name>
</gene>
<organism evidence="1 2">
    <name type="scientific">Smittium mucronatum</name>
    <dbReference type="NCBI Taxonomy" id="133383"/>
    <lineage>
        <taxon>Eukaryota</taxon>
        <taxon>Fungi</taxon>
        <taxon>Fungi incertae sedis</taxon>
        <taxon>Zoopagomycota</taxon>
        <taxon>Kickxellomycotina</taxon>
        <taxon>Harpellomycetes</taxon>
        <taxon>Harpellales</taxon>
        <taxon>Legeriomycetaceae</taxon>
        <taxon>Smittium</taxon>
    </lineage>
</organism>
<evidence type="ECO:0000313" key="1">
    <source>
        <dbReference type="EMBL" id="OLY82353.1"/>
    </source>
</evidence>
<accession>A0A1R0GZL7</accession>
<protein>
    <submittedName>
        <fullName evidence="1">Uncharacterized protein</fullName>
    </submittedName>
</protein>
<dbReference type="EMBL" id="LSSL01001610">
    <property type="protein sequence ID" value="OLY82353.1"/>
    <property type="molecule type" value="Genomic_DNA"/>
</dbReference>